<feature type="repeat" description="WD" evidence="3">
    <location>
        <begin position="121"/>
        <end position="162"/>
    </location>
</feature>
<keyword evidence="1 3" id="KW-0853">WD repeat</keyword>
<evidence type="ECO:0000256" key="2">
    <source>
        <dbReference type="ARBA" id="ARBA00022737"/>
    </source>
</evidence>
<dbReference type="EMBL" id="CAJMWW010000347">
    <property type="protein sequence ID" value="CAE6468017.1"/>
    <property type="molecule type" value="Genomic_DNA"/>
</dbReference>
<dbReference type="InterPro" id="IPR036322">
    <property type="entry name" value="WD40_repeat_dom_sf"/>
</dbReference>
<dbReference type="PROSITE" id="PS50011">
    <property type="entry name" value="PROTEIN_KINASE_DOM"/>
    <property type="match status" value="1"/>
</dbReference>
<gene>
    <name evidence="5" type="ORF">RDB_LOCUS169512</name>
</gene>
<dbReference type="InterPro" id="IPR001245">
    <property type="entry name" value="Ser-Thr/Tyr_kinase_cat_dom"/>
</dbReference>
<dbReference type="InterPro" id="IPR011009">
    <property type="entry name" value="Kinase-like_dom_sf"/>
</dbReference>
<dbReference type="PROSITE" id="PS00678">
    <property type="entry name" value="WD_REPEATS_1"/>
    <property type="match status" value="6"/>
</dbReference>
<dbReference type="Proteomes" id="UP000663841">
    <property type="component" value="Unassembled WGS sequence"/>
</dbReference>
<dbReference type="Gene3D" id="2.130.10.10">
    <property type="entry name" value="YVTN repeat-like/Quinoprotein amine dehydrogenase"/>
    <property type="match status" value="4"/>
</dbReference>
<proteinExistence type="predicted"/>
<dbReference type="PROSITE" id="PS50294">
    <property type="entry name" value="WD_REPEATS_REGION"/>
    <property type="match status" value="7"/>
</dbReference>
<feature type="repeat" description="WD" evidence="3">
    <location>
        <begin position="293"/>
        <end position="334"/>
    </location>
</feature>
<dbReference type="CDD" id="cd00200">
    <property type="entry name" value="WD40"/>
    <property type="match status" value="1"/>
</dbReference>
<feature type="repeat" description="WD" evidence="3">
    <location>
        <begin position="164"/>
        <end position="205"/>
    </location>
</feature>
<dbReference type="Gene3D" id="1.10.510.10">
    <property type="entry name" value="Transferase(Phosphotransferase) domain 1"/>
    <property type="match status" value="1"/>
</dbReference>
<evidence type="ECO:0000259" key="4">
    <source>
        <dbReference type="PROSITE" id="PS50011"/>
    </source>
</evidence>
<reference evidence="5" key="1">
    <citation type="submission" date="2021-01" db="EMBL/GenBank/DDBJ databases">
        <authorList>
            <person name="Kaushik A."/>
        </authorList>
    </citation>
    <scope>NUCLEOTIDE SEQUENCE</scope>
    <source>
        <strain evidence="5">AG3-T5</strain>
    </source>
</reference>
<dbReference type="PROSITE" id="PS50082">
    <property type="entry name" value="WD_REPEATS_2"/>
    <property type="match status" value="7"/>
</dbReference>
<dbReference type="InterPro" id="IPR015943">
    <property type="entry name" value="WD40/YVTN_repeat-like_dom_sf"/>
</dbReference>
<dbReference type="SMART" id="SM00320">
    <property type="entry name" value="WD40"/>
    <property type="match status" value="7"/>
</dbReference>
<dbReference type="InterPro" id="IPR001680">
    <property type="entry name" value="WD40_rpt"/>
</dbReference>
<keyword evidence="2" id="KW-0677">Repeat</keyword>
<evidence type="ECO:0000313" key="5">
    <source>
        <dbReference type="EMBL" id="CAE6468017.1"/>
    </source>
</evidence>
<organism evidence="5 6">
    <name type="scientific">Rhizoctonia solani</name>
    <dbReference type="NCBI Taxonomy" id="456999"/>
    <lineage>
        <taxon>Eukaryota</taxon>
        <taxon>Fungi</taxon>
        <taxon>Dikarya</taxon>
        <taxon>Basidiomycota</taxon>
        <taxon>Agaricomycotina</taxon>
        <taxon>Agaricomycetes</taxon>
        <taxon>Cantharellales</taxon>
        <taxon>Ceratobasidiaceae</taxon>
        <taxon>Rhizoctonia</taxon>
    </lineage>
</organism>
<feature type="repeat" description="WD" evidence="3">
    <location>
        <begin position="78"/>
        <end position="119"/>
    </location>
</feature>
<dbReference type="InterPro" id="IPR000719">
    <property type="entry name" value="Prot_kinase_dom"/>
</dbReference>
<dbReference type="PRINTS" id="PR00320">
    <property type="entry name" value="GPROTEINBRPT"/>
</dbReference>
<dbReference type="PANTHER" id="PTHR19879">
    <property type="entry name" value="TRANSCRIPTION INITIATION FACTOR TFIID"/>
    <property type="match status" value="1"/>
</dbReference>
<dbReference type="InterPro" id="IPR019775">
    <property type="entry name" value="WD40_repeat_CS"/>
</dbReference>
<dbReference type="InterPro" id="IPR020472">
    <property type="entry name" value="WD40_PAC1"/>
</dbReference>
<accession>A0A8H3GTV6</accession>
<dbReference type="SUPFAM" id="SSF56112">
    <property type="entry name" value="Protein kinase-like (PK-like)"/>
    <property type="match status" value="1"/>
</dbReference>
<feature type="repeat" description="WD" evidence="3">
    <location>
        <begin position="250"/>
        <end position="291"/>
    </location>
</feature>
<name>A0A8H3GTV6_9AGAM</name>
<dbReference type="Pfam" id="PF00400">
    <property type="entry name" value="WD40"/>
    <property type="match status" value="7"/>
</dbReference>
<feature type="domain" description="Protein kinase" evidence="4">
    <location>
        <begin position="382"/>
        <end position="592"/>
    </location>
</feature>
<dbReference type="SMART" id="SM00220">
    <property type="entry name" value="S_TKc"/>
    <property type="match status" value="1"/>
</dbReference>
<evidence type="ECO:0000313" key="6">
    <source>
        <dbReference type="Proteomes" id="UP000663841"/>
    </source>
</evidence>
<comment type="caution">
    <text evidence="5">The sequence shown here is derived from an EMBL/GenBank/DDBJ whole genome shotgun (WGS) entry which is preliminary data.</text>
</comment>
<feature type="repeat" description="WD" evidence="3">
    <location>
        <begin position="35"/>
        <end position="76"/>
    </location>
</feature>
<dbReference type="Pfam" id="PF07714">
    <property type="entry name" value="PK_Tyr_Ser-Thr"/>
    <property type="match status" value="1"/>
</dbReference>
<dbReference type="PANTHER" id="PTHR19879:SF9">
    <property type="entry name" value="TRANSCRIPTION INITIATION FACTOR TFIID SUBUNIT 5"/>
    <property type="match status" value="1"/>
</dbReference>
<dbReference type="GO" id="GO:0004672">
    <property type="term" value="F:protein kinase activity"/>
    <property type="evidence" value="ECO:0007669"/>
    <property type="project" value="InterPro"/>
</dbReference>
<protein>
    <recommendedName>
        <fullName evidence="4">Protein kinase domain-containing protein</fullName>
    </recommendedName>
</protein>
<evidence type="ECO:0000256" key="3">
    <source>
        <dbReference type="PROSITE-ProRule" id="PRU00221"/>
    </source>
</evidence>
<dbReference type="AlphaFoldDB" id="A0A8H3GTV6"/>
<sequence>MRSFMSFFTKISQTEPLTEPEPQSTLGSDNVQIDPGAHTGYVDSVTFSPDGKSIASGAWDKTIRIWDAQSLTSIGAPLRGHTSVISSVSYSPLGDMIASGSWDSTIRLWDTSTRQPIGVPLEGHDGDVNSIAFSPGTNFIASGSSDRTVRLWDAKHRTPAADPFEGHSYVIYSVAFSPRGTQIVSGSADMKIRIWDIEYETTVVGPLKGHTQGVRSAVFSPNGFQIISGSEDRTLLLWDIRSGSIIGKPLEGHTSWVSSVSFSPSGIYVASGSDDKTVRAWDIRTCREVVGPFEQHTDTVCSVAFSPCGERIVSGSYDETIKIWNMLESKSAAESDVISKIEDSSNEIMGTDAINQHMSVQGIFNLLVRHGCVDLSTQMSTKQDAALISGGGFGDIWQGKLHDGTHVAIKAWRTSLIEQCDYKTLKRATREIHFWSKMKHENVHQLMGVIIFMEHSLGMVSEWMDNGNLHDYLRKNPSVDRFQLSIQFASGLAYMHNCNMIQGDLKALNVLVSSDGIAKLTDFGLSVMSEASLAFSATTTSQAGSIRWVSPEILLEGSSKSKPSDVYALGMTILVSQNIKILYLSVRMTQDL</sequence>
<dbReference type="SUPFAM" id="SSF50978">
    <property type="entry name" value="WD40 repeat-like"/>
    <property type="match status" value="1"/>
</dbReference>
<feature type="repeat" description="WD" evidence="3">
    <location>
        <begin position="207"/>
        <end position="248"/>
    </location>
</feature>
<dbReference type="GO" id="GO:0005524">
    <property type="term" value="F:ATP binding"/>
    <property type="evidence" value="ECO:0007669"/>
    <property type="project" value="InterPro"/>
</dbReference>
<evidence type="ECO:0000256" key="1">
    <source>
        <dbReference type="ARBA" id="ARBA00022574"/>
    </source>
</evidence>